<dbReference type="InterPro" id="IPR009078">
    <property type="entry name" value="Ferritin-like_SF"/>
</dbReference>
<dbReference type="AlphaFoldDB" id="A0A9D6V3E7"/>
<comment type="caution">
    <text evidence="1">The sequence shown here is derived from an EMBL/GenBank/DDBJ whole genome shotgun (WGS) entry which is preliminary data.</text>
</comment>
<accession>A0A9D6V3E7</accession>
<organism evidence="1 2">
    <name type="scientific">Desulfomonile tiedjei</name>
    <dbReference type="NCBI Taxonomy" id="2358"/>
    <lineage>
        <taxon>Bacteria</taxon>
        <taxon>Pseudomonadati</taxon>
        <taxon>Thermodesulfobacteriota</taxon>
        <taxon>Desulfomonilia</taxon>
        <taxon>Desulfomonilales</taxon>
        <taxon>Desulfomonilaceae</taxon>
        <taxon>Desulfomonile</taxon>
    </lineage>
</organism>
<evidence type="ECO:0000313" key="2">
    <source>
        <dbReference type="Proteomes" id="UP000807825"/>
    </source>
</evidence>
<gene>
    <name evidence="1" type="ORF">HY912_07285</name>
</gene>
<name>A0A9D6V3E7_9BACT</name>
<evidence type="ECO:0000313" key="1">
    <source>
        <dbReference type="EMBL" id="MBI5249281.1"/>
    </source>
</evidence>
<dbReference type="InterPro" id="IPR012347">
    <property type="entry name" value="Ferritin-like"/>
</dbReference>
<evidence type="ECO:0008006" key="3">
    <source>
        <dbReference type="Google" id="ProtNLM"/>
    </source>
</evidence>
<proteinExistence type="predicted"/>
<protein>
    <recommendedName>
        <fullName evidence="3">Rubrerythrin diiron-binding domain-containing protein</fullName>
    </recommendedName>
</protein>
<reference evidence="1" key="1">
    <citation type="submission" date="2020-07" db="EMBL/GenBank/DDBJ databases">
        <title>Huge and variable diversity of episymbiotic CPR bacteria and DPANN archaea in groundwater ecosystems.</title>
        <authorList>
            <person name="He C.Y."/>
            <person name="Keren R."/>
            <person name="Whittaker M."/>
            <person name="Farag I.F."/>
            <person name="Doudna J."/>
            <person name="Cate J.H.D."/>
            <person name="Banfield J.F."/>
        </authorList>
    </citation>
    <scope>NUCLEOTIDE SEQUENCE</scope>
    <source>
        <strain evidence="1">NC_groundwater_1664_Pr3_B-0.1um_52_9</strain>
    </source>
</reference>
<dbReference type="Proteomes" id="UP000807825">
    <property type="component" value="Unassembled WGS sequence"/>
</dbReference>
<dbReference type="SUPFAM" id="SSF47240">
    <property type="entry name" value="Ferritin-like"/>
    <property type="match status" value="1"/>
</dbReference>
<dbReference type="EMBL" id="JACRDE010000202">
    <property type="protein sequence ID" value="MBI5249281.1"/>
    <property type="molecule type" value="Genomic_DNA"/>
</dbReference>
<sequence length="159" mass="18131">MSNSNVVYSVRLMEVMAQAEKRIAAFYETCGQQFPLSRKFWEGLACEEKGHAEIIDQVMHAAIEEPEMFEAGESSPLEALQAFMSRLESGFEMLTNDRLTERNALLMAYLIENTFAEHSYARAIKAKDPDYVRNLDKLTSDSAGHRTRVLEKMKEQEGI</sequence>
<dbReference type="Gene3D" id="1.20.1260.10">
    <property type="match status" value="1"/>
</dbReference>